<protein>
    <recommendedName>
        <fullName evidence="4">Core-binding (CB) domain-containing protein</fullName>
    </recommendedName>
</protein>
<accession>A0ABT5YMN3</accession>
<keyword evidence="6" id="KW-1185">Reference proteome</keyword>
<reference evidence="5 6" key="1">
    <citation type="submission" date="2023-03" db="EMBL/GenBank/DDBJ databases">
        <title>Fodinicurvata sp. CAU 1616 isolated from sea sendiment.</title>
        <authorList>
            <person name="Kim W."/>
        </authorList>
    </citation>
    <scope>NUCLEOTIDE SEQUENCE [LARGE SCALE GENOMIC DNA]</scope>
    <source>
        <strain evidence="5 6">CAU 1616</strain>
    </source>
</reference>
<dbReference type="InterPro" id="IPR044068">
    <property type="entry name" value="CB"/>
</dbReference>
<proteinExistence type="predicted"/>
<evidence type="ECO:0000256" key="1">
    <source>
        <dbReference type="ARBA" id="ARBA00022908"/>
    </source>
</evidence>
<name>A0ABT5YMN3_9PROT</name>
<evidence type="ECO:0000256" key="3">
    <source>
        <dbReference type="PROSITE-ProRule" id="PRU01248"/>
    </source>
</evidence>
<keyword evidence="2 3" id="KW-0238">DNA-binding</keyword>
<keyword evidence="1" id="KW-0229">DNA integration</keyword>
<dbReference type="InterPro" id="IPR011010">
    <property type="entry name" value="DNA_brk_join_enz"/>
</dbReference>
<feature type="domain" description="Core-binding (CB)" evidence="4">
    <location>
        <begin position="129"/>
        <end position="216"/>
    </location>
</feature>
<evidence type="ECO:0000256" key="2">
    <source>
        <dbReference type="ARBA" id="ARBA00023125"/>
    </source>
</evidence>
<gene>
    <name evidence="5" type="ORF">P2G67_09030</name>
</gene>
<evidence type="ECO:0000313" key="6">
    <source>
        <dbReference type="Proteomes" id="UP001215503"/>
    </source>
</evidence>
<evidence type="ECO:0000259" key="4">
    <source>
        <dbReference type="PROSITE" id="PS51900"/>
    </source>
</evidence>
<dbReference type="InterPro" id="IPR010998">
    <property type="entry name" value="Integrase_recombinase_N"/>
</dbReference>
<organism evidence="5 6">
    <name type="scientific">Aquibaculum arenosum</name>
    <dbReference type="NCBI Taxonomy" id="3032591"/>
    <lineage>
        <taxon>Bacteria</taxon>
        <taxon>Pseudomonadati</taxon>
        <taxon>Pseudomonadota</taxon>
        <taxon>Alphaproteobacteria</taxon>
        <taxon>Rhodospirillales</taxon>
        <taxon>Rhodovibrionaceae</taxon>
        <taxon>Aquibaculum</taxon>
    </lineage>
</organism>
<comment type="caution">
    <text evidence="5">The sequence shown here is derived from an EMBL/GenBank/DDBJ whole genome shotgun (WGS) entry which is preliminary data.</text>
</comment>
<dbReference type="Proteomes" id="UP001215503">
    <property type="component" value="Unassembled WGS sequence"/>
</dbReference>
<dbReference type="SUPFAM" id="SSF56349">
    <property type="entry name" value="DNA breaking-rejoining enzymes"/>
    <property type="match status" value="1"/>
</dbReference>
<dbReference type="Gene3D" id="1.10.150.130">
    <property type="match status" value="1"/>
</dbReference>
<evidence type="ECO:0000313" key="5">
    <source>
        <dbReference type="EMBL" id="MDF2096117.1"/>
    </source>
</evidence>
<dbReference type="EMBL" id="JARHUD010000005">
    <property type="protein sequence ID" value="MDF2096117.1"/>
    <property type="molecule type" value="Genomic_DNA"/>
</dbReference>
<dbReference type="RefSeq" id="WP_275822226.1">
    <property type="nucleotide sequence ID" value="NZ_JARHUD010000005.1"/>
</dbReference>
<sequence>MTTDTKSGSCRTVITVHHLKEAKAMAEAGGRSARDIFEWRDLRNPGLALRLEGKRAKWLLRYKRQTATLGLAEEFPPEPARQMANSVRKLLDAKIDHKPYLTARRVGTSDKEAFQAAIDAATPTEEKGWTWRELGQAFIEEWLSRPRAGRKSSPSTIADVRSLWRNPAFERINDTHLIDLKRADIERVRDHILTHSGGTRSNRAVAYIRSAFNWASRYHSARSGLRDTAP</sequence>
<dbReference type="PROSITE" id="PS51900">
    <property type="entry name" value="CB"/>
    <property type="match status" value="1"/>
</dbReference>